<dbReference type="InterPro" id="IPR004840">
    <property type="entry name" value="Amino_acid_permease_CS"/>
</dbReference>
<sequence length="476" mass="52105">MSDQDTTKVVHEELNRGLQERHIQLIALGGAIGVGLFLGSASAIEKAGPAVVVAYMVAGIAIFFVMRAMGEITIEYPVSGSFSAHAYQFLSPLAGYVSGWNYWYVWVVTCMAEITAVGVYVHLWLPDLPQWITCLIALALMTCANMISVKAYGEFEFWFALIKIVTIVFLIISGCGMIFFGLGNNGVAIGLSNLTAHGGFFPNGISGVFSTLLMVLFAYVGIEVIGVTAGEAHNPEKTLSAAIDKVLYRILLFYILALLVIMSLYPWDQIGHRGSPFVMVFEELGIGSAAHIINFVVITAALSSCNSGVYSTGRMLYNLSLLGTAPKYFSAVSANKVPYRAIIISVMFMLIGVALNYFLPAAVFEIVTSVSAFACMVTWIMILFCQMSYRKSIPVDQRDKIRYKMPFSPYSNYFTILFFAVVLVSALFSANTRIGIIATGIWLIALIAVYYIAGINKRDRVELAHYEGDATDPSNR</sequence>
<feature type="transmembrane region" description="Helical" evidence="8">
    <location>
        <begin position="370"/>
        <end position="389"/>
    </location>
</feature>
<gene>
    <name evidence="10" type="ORF">AB840_07820</name>
</gene>
<evidence type="ECO:0000313" key="11">
    <source>
        <dbReference type="Proteomes" id="UP000036503"/>
    </source>
</evidence>
<evidence type="ECO:0000256" key="1">
    <source>
        <dbReference type="ARBA" id="ARBA00004651"/>
    </source>
</evidence>
<evidence type="ECO:0000259" key="9">
    <source>
        <dbReference type="Pfam" id="PF00324"/>
    </source>
</evidence>
<dbReference type="GO" id="GO:0006865">
    <property type="term" value="P:amino acid transport"/>
    <property type="evidence" value="ECO:0007669"/>
    <property type="project" value="UniProtKB-KW"/>
</dbReference>
<dbReference type="AlphaFoldDB" id="A0A0J6ZNT2"/>
<dbReference type="PROSITE" id="PS00218">
    <property type="entry name" value="AMINO_ACID_PERMEASE_1"/>
    <property type="match status" value="1"/>
</dbReference>
<feature type="domain" description="Amino acid permease/ SLC12A" evidence="9">
    <location>
        <begin position="22"/>
        <end position="459"/>
    </location>
</feature>
<protein>
    <submittedName>
        <fullName evidence="10">Amino acid permease</fullName>
    </submittedName>
</protein>
<evidence type="ECO:0000256" key="6">
    <source>
        <dbReference type="ARBA" id="ARBA00022989"/>
    </source>
</evidence>
<evidence type="ECO:0000256" key="4">
    <source>
        <dbReference type="ARBA" id="ARBA00022692"/>
    </source>
</evidence>
<keyword evidence="7 8" id="KW-0472">Membrane</keyword>
<feature type="transmembrane region" description="Helical" evidence="8">
    <location>
        <begin position="159"/>
        <end position="180"/>
    </location>
</feature>
<evidence type="ECO:0000256" key="2">
    <source>
        <dbReference type="ARBA" id="ARBA00022448"/>
    </source>
</evidence>
<dbReference type="Pfam" id="PF00324">
    <property type="entry name" value="AA_permease"/>
    <property type="match status" value="1"/>
</dbReference>
<feature type="transmembrane region" description="Helical" evidence="8">
    <location>
        <begin position="285"/>
        <end position="305"/>
    </location>
</feature>
<dbReference type="InterPro" id="IPR004841">
    <property type="entry name" value="AA-permease/SLC12A_dom"/>
</dbReference>
<keyword evidence="5" id="KW-0029">Amino-acid transport</keyword>
<dbReference type="PANTHER" id="PTHR43495">
    <property type="entry name" value="GABA PERMEASE"/>
    <property type="match status" value="1"/>
</dbReference>
<evidence type="ECO:0000256" key="8">
    <source>
        <dbReference type="SAM" id="Phobius"/>
    </source>
</evidence>
<evidence type="ECO:0000256" key="5">
    <source>
        <dbReference type="ARBA" id="ARBA00022970"/>
    </source>
</evidence>
<feature type="transmembrane region" description="Helical" evidence="8">
    <location>
        <begin position="25"/>
        <end position="44"/>
    </location>
</feature>
<dbReference type="EMBL" id="LEKT01000021">
    <property type="protein sequence ID" value="KMO86531.1"/>
    <property type="molecule type" value="Genomic_DNA"/>
</dbReference>
<dbReference type="PATRIC" id="fig|1122219.3.peg.1242"/>
<feature type="transmembrane region" description="Helical" evidence="8">
    <location>
        <begin position="246"/>
        <end position="265"/>
    </location>
</feature>
<reference evidence="10 11" key="1">
    <citation type="submission" date="2015-06" db="EMBL/GenBank/DDBJ databases">
        <title>Draft genome sequence of beer spoilage bacterium Megasphaera cerevisiae type strain 20462.</title>
        <authorList>
            <person name="Kutumbaka K."/>
            <person name="Pasmowitz J."/>
            <person name="Mategko J."/>
            <person name="Reyes D."/>
            <person name="Friedrich A."/>
            <person name="Han S."/>
            <person name="Martens-Habbena W."/>
            <person name="Neal-McKinney J."/>
            <person name="Janagama H.K."/>
            <person name="Nadala C."/>
            <person name="Samadpour M."/>
        </authorList>
    </citation>
    <scope>NUCLEOTIDE SEQUENCE [LARGE SCALE GENOMIC DNA]</scope>
    <source>
        <strain evidence="10 11">DSM 20462</strain>
    </source>
</reference>
<dbReference type="OrthoDB" id="9780162at2"/>
<dbReference type="InParanoid" id="A0A0J6ZNT2"/>
<dbReference type="GO" id="GO:0055085">
    <property type="term" value="P:transmembrane transport"/>
    <property type="evidence" value="ECO:0007669"/>
    <property type="project" value="InterPro"/>
</dbReference>
<feature type="transmembrane region" description="Helical" evidence="8">
    <location>
        <begin position="200"/>
        <end position="225"/>
    </location>
</feature>
<feature type="transmembrane region" description="Helical" evidence="8">
    <location>
        <begin position="410"/>
        <end position="428"/>
    </location>
</feature>
<dbReference type="FunCoup" id="A0A0J6ZNT2">
    <property type="interactions" value="12"/>
</dbReference>
<keyword evidence="3" id="KW-1003">Cell membrane</keyword>
<comment type="caution">
    <text evidence="10">The sequence shown here is derived from an EMBL/GenBank/DDBJ whole genome shotgun (WGS) entry which is preliminary data.</text>
</comment>
<comment type="subcellular location">
    <subcellularLocation>
        <location evidence="1">Cell membrane</location>
        <topology evidence="1">Multi-pass membrane protein</topology>
    </subcellularLocation>
</comment>
<dbReference type="PANTHER" id="PTHR43495:SF6">
    <property type="entry name" value="THREONINE_SERINE TRANSPORTER YBXG-RELATED"/>
    <property type="match status" value="1"/>
</dbReference>
<keyword evidence="6 8" id="KW-1133">Transmembrane helix</keyword>
<accession>A0A0J6ZNT2</accession>
<dbReference type="FunFam" id="1.20.1740.10:FF:000001">
    <property type="entry name" value="Amino acid permease"/>
    <property type="match status" value="1"/>
</dbReference>
<dbReference type="PIRSF" id="PIRSF006060">
    <property type="entry name" value="AA_transporter"/>
    <property type="match status" value="1"/>
</dbReference>
<keyword evidence="4 8" id="KW-0812">Transmembrane</keyword>
<proteinExistence type="predicted"/>
<dbReference type="Gene3D" id="1.20.1740.10">
    <property type="entry name" value="Amino acid/polyamine transporter I"/>
    <property type="match status" value="1"/>
</dbReference>
<name>A0A0J6ZNT2_9FIRM</name>
<keyword evidence="11" id="KW-1185">Reference proteome</keyword>
<dbReference type="STRING" id="39029.BSR42_00095"/>
<dbReference type="RefSeq" id="WP_048514279.1">
    <property type="nucleotide sequence ID" value="NZ_FUXD01000021.1"/>
</dbReference>
<feature type="transmembrane region" description="Helical" evidence="8">
    <location>
        <begin position="337"/>
        <end position="358"/>
    </location>
</feature>
<feature type="transmembrane region" description="Helical" evidence="8">
    <location>
        <begin position="128"/>
        <end position="147"/>
    </location>
</feature>
<evidence type="ECO:0000313" key="10">
    <source>
        <dbReference type="EMBL" id="KMO86531.1"/>
    </source>
</evidence>
<dbReference type="Proteomes" id="UP000036503">
    <property type="component" value="Unassembled WGS sequence"/>
</dbReference>
<feature type="transmembrane region" description="Helical" evidence="8">
    <location>
        <begin position="434"/>
        <end position="453"/>
    </location>
</feature>
<evidence type="ECO:0000256" key="7">
    <source>
        <dbReference type="ARBA" id="ARBA00023136"/>
    </source>
</evidence>
<dbReference type="GO" id="GO:0005886">
    <property type="term" value="C:plasma membrane"/>
    <property type="evidence" value="ECO:0007669"/>
    <property type="project" value="UniProtKB-SubCell"/>
</dbReference>
<evidence type="ECO:0000256" key="3">
    <source>
        <dbReference type="ARBA" id="ARBA00022475"/>
    </source>
</evidence>
<keyword evidence="2" id="KW-0813">Transport</keyword>
<organism evidence="10 11">
    <name type="scientific">Megasphaera cerevisiae DSM 20462</name>
    <dbReference type="NCBI Taxonomy" id="1122219"/>
    <lineage>
        <taxon>Bacteria</taxon>
        <taxon>Bacillati</taxon>
        <taxon>Bacillota</taxon>
        <taxon>Negativicutes</taxon>
        <taxon>Veillonellales</taxon>
        <taxon>Veillonellaceae</taxon>
        <taxon>Megasphaera</taxon>
    </lineage>
</organism>
<feature type="transmembrane region" description="Helical" evidence="8">
    <location>
        <begin position="102"/>
        <end position="122"/>
    </location>
</feature>
<feature type="transmembrane region" description="Helical" evidence="8">
    <location>
        <begin position="50"/>
        <end position="69"/>
    </location>
</feature>